<dbReference type="GO" id="GO:0005524">
    <property type="term" value="F:ATP binding"/>
    <property type="evidence" value="ECO:0007669"/>
    <property type="project" value="UniProtKB-UniRule"/>
</dbReference>
<comment type="similarity">
    <text evidence="1 7">Belongs to the FGGY kinase family.</text>
</comment>
<keyword evidence="4 7" id="KW-0418">Kinase</keyword>
<name>A0A6G1HTR4_9PEZI</name>
<dbReference type="FunFam" id="3.30.420.40:FF:000118">
    <property type="entry name" value="Xylulose kinase 2"/>
    <property type="match status" value="1"/>
</dbReference>
<evidence type="ECO:0000256" key="4">
    <source>
        <dbReference type="ARBA" id="ARBA00022777"/>
    </source>
</evidence>
<dbReference type="EC" id="2.7.1.17" evidence="7"/>
<dbReference type="OrthoDB" id="1728974at2759"/>
<keyword evidence="7" id="KW-0547">Nucleotide-binding</keyword>
<dbReference type="AlphaFoldDB" id="A0A6G1HTR4"/>
<dbReference type="PANTHER" id="PTHR10196:SF57">
    <property type="entry name" value="XYLULOSE KINASE"/>
    <property type="match status" value="1"/>
</dbReference>
<dbReference type="Proteomes" id="UP000799640">
    <property type="component" value="Unassembled WGS sequence"/>
</dbReference>
<dbReference type="GO" id="GO:0042732">
    <property type="term" value="P:D-xylose metabolic process"/>
    <property type="evidence" value="ECO:0007669"/>
    <property type="project" value="UniProtKB-UniRule"/>
</dbReference>
<dbReference type="PANTHER" id="PTHR10196">
    <property type="entry name" value="SUGAR KINASE"/>
    <property type="match status" value="1"/>
</dbReference>
<feature type="domain" description="Carbohydrate kinase FGGY C-terminal" evidence="9">
    <location>
        <begin position="301"/>
        <end position="525"/>
    </location>
</feature>
<keyword evidence="7" id="KW-0067">ATP-binding</keyword>
<dbReference type="CDD" id="cd07776">
    <property type="entry name" value="ASKHA_NBD_FGGY_SpXK-like"/>
    <property type="match status" value="1"/>
</dbReference>
<evidence type="ECO:0000256" key="5">
    <source>
        <dbReference type="ARBA" id="ARBA00025184"/>
    </source>
</evidence>
<dbReference type="GO" id="GO:0005829">
    <property type="term" value="C:cytosol"/>
    <property type="evidence" value="ECO:0007669"/>
    <property type="project" value="TreeGrafter"/>
</dbReference>
<evidence type="ECO:0000256" key="1">
    <source>
        <dbReference type="ARBA" id="ARBA00009156"/>
    </source>
</evidence>
<keyword evidence="2 7" id="KW-0859">Xylose metabolism</keyword>
<gene>
    <name evidence="10" type="ORF">EJ06DRAFT_511519</name>
</gene>
<evidence type="ECO:0000256" key="6">
    <source>
        <dbReference type="ARBA" id="ARBA00048885"/>
    </source>
</evidence>
<evidence type="ECO:0000256" key="2">
    <source>
        <dbReference type="ARBA" id="ARBA00022629"/>
    </source>
</evidence>
<dbReference type="EMBL" id="ML996697">
    <property type="protein sequence ID" value="KAF2399410.1"/>
    <property type="molecule type" value="Genomic_DNA"/>
</dbReference>
<dbReference type="SUPFAM" id="SSF53067">
    <property type="entry name" value="Actin-like ATPase domain"/>
    <property type="match status" value="2"/>
</dbReference>
<evidence type="ECO:0000259" key="8">
    <source>
        <dbReference type="Pfam" id="PF00370"/>
    </source>
</evidence>
<dbReference type="Pfam" id="PF00370">
    <property type="entry name" value="FGGY_N"/>
    <property type="match status" value="1"/>
</dbReference>
<sequence length="588" mass="62720">MASEALYLGLDLSTQGLKAIAVNPALQPVCEANVNFDADLSHHGIHKGVIAPAGTDEVFAPVAMYLEALELVLGRLKENGLDLGRVKGISGAGMQHGTVFWSAKAEQLLAELDPEKTLAEQLAPAAFTHEFAPNWQDASTEEECGAFNIALGGPETLARVTGSRAHHRFSGPQILKFRKHHPEAYAATARISLISSFLASLFLGHITTIEASDACGMNLLNILTRTWHPALLSLTAGTPAAIPSLTAKLGPVSLDPSAPLGSISPYFTHRFGLNPACTIHPFTGDNPATLLALPLAQSSALISLGTSTTFLMSTPHYVPHPDYHLFLHPTVPDAYMFMLCYKNGALAREAVRDAINAKTGTEAEGEDVWAAFQRAMDAEKPLGRAEGSNVSRLGLFFPRPEIVPQAPAGTWRVLYDESTGGMTDVPLEGCPEWSVPEADARAILESQFLSMRLRARAMMTPQTDPADPAKKLPDQPGRVYLVGGGARSDAIVGVAGDVLGGVEGVYRLEVGGNACALGGAYRAAWGEEGGGEGFEEWLKGRWEEHKFAAKVGKGYDAERWPVYGDVLRGFEGLEAKAVGFGDVNHAAR</sequence>
<evidence type="ECO:0000256" key="7">
    <source>
        <dbReference type="RuleBase" id="RU367058"/>
    </source>
</evidence>
<protein>
    <recommendedName>
        <fullName evidence="7">Xylulose kinase</fullName>
        <ecNumber evidence="7">2.7.1.17</ecNumber>
    </recommendedName>
</protein>
<evidence type="ECO:0000259" key="9">
    <source>
        <dbReference type="Pfam" id="PF02782"/>
    </source>
</evidence>
<evidence type="ECO:0000256" key="3">
    <source>
        <dbReference type="ARBA" id="ARBA00022679"/>
    </source>
</evidence>
<dbReference type="Gene3D" id="3.30.420.40">
    <property type="match status" value="2"/>
</dbReference>
<keyword evidence="11" id="KW-1185">Reference proteome</keyword>
<dbReference type="InterPro" id="IPR018485">
    <property type="entry name" value="FGGY_C"/>
</dbReference>
<evidence type="ECO:0000313" key="10">
    <source>
        <dbReference type="EMBL" id="KAF2399410.1"/>
    </source>
</evidence>
<proteinExistence type="inferred from homology"/>
<dbReference type="Pfam" id="PF02782">
    <property type="entry name" value="FGGY_C"/>
    <property type="match status" value="1"/>
</dbReference>
<reference evidence="10" key="1">
    <citation type="journal article" date="2020" name="Stud. Mycol.">
        <title>101 Dothideomycetes genomes: a test case for predicting lifestyles and emergence of pathogens.</title>
        <authorList>
            <person name="Haridas S."/>
            <person name="Albert R."/>
            <person name="Binder M."/>
            <person name="Bloem J."/>
            <person name="Labutti K."/>
            <person name="Salamov A."/>
            <person name="Andreopoulos B."/>
            <person name="Baker S."/>
            <person name="Barry K."/>
            <person name="Bills G."/>
            <person name="Bluhm B."/>
            <person name="Cannon C."/>
            <person name="Castanera R."/>
            <person name="Culley D."/>
            <person name="Daum C."/>
            <person name="Ezra D."/>
            <person name="Gonzalez J."/>
            <person name="Henrissat B."/>
            <person name="Kuo A."/>
            <person name="Liang C."/>
            <person name="Lipzen A."/>
            <person name="Lutzoni F."/>
            <person name="Magnuson J."/>
            <person name="Mondo S."/>
            <person name="Nolan M."/>
            <person name="Ohm R."/>
            <person name="Pangilinan J."/>
            <person name="Park H.-J."/>
            <person name="Ramirez L."/>
            <person name="Alfaro M."/>
            <person name="Sun H."/>
            <person name="Tritt A."/>
            <person name="Yoshinaga Y."/>
            <person name="Zwiers L.-H."/>
            <person name="Turgeon B."/>
            <person name="Goodwin S."/>
            <person name="Spatafora J."/>
            <person name="Crous P."/>
            <person name="Grigoriev I."/>
        </authorList>
    </citation>
    <scope>NUCLEOTIDE SEQUENCE</scope>
    <source>
        <strain evidence="10">CBS 262.69</strain>
    </source>
</reference>
<dbReference type="InterPro" id="IPR018484">
    <property type="entry name" value="FGGY_N"/>
</dbReference>
<comment type="function">
    <text evidence="5 7">Highly specific D-xylulose kinase which participates in the catabolism of xylose. Xylose is a major component of hemicelluloses such as xylan. Most fungi utilize D-xylose via three enzymatic reactions, xylose reductase (XR), xylitol dehydrogenase (XDH), and xylulokinase, to form xylulose 5-phosphate, which enters pentose phosphate pathway.</text>
</comment>
<evidence type="ECO:0000313" key="11">
    <source>
        <dbReference type="Proteomes" id="UP000799640"/>
    </source>
</evidence>
<organism evidence="10 11">
    <name type="scientific">Trichodelitschia bisporula</name>
    <dbReference type="NCBI Taxonomy" id="703511"/>
    <lineage>
        <taxon>Eukaryota</taxon>
        <taxon>Fungi</taxon>
        <taxon>Dikarya</taxon>
        <taxon>Ascomycota</taxon>
        <taxon>Pezizomycotina</taxon>
        <taxon>Dothideomycetes</taxon>
        <taxon>Dothideomycetes incertae sedis</taxon>
        <taxon>Phaeotrichales</taxon>
        <taxon>Phaeotrichaceae</taxon>
        <taxon>Trichodelitschia</taxon>
    </lineage>
</organism>
<feature type="domain" description="Carbohydrate kinase FGGY N-terminal" evidence="8">
    <location>
        <begin position="134"/>
        <end position="291"/>
    </location>
</feature>
<dbReference type="GO" id="GO:0004856">
    <property type="term" value="F:D-xylulokinase activity"/>
    <property type="evidence" value="ECO:0007669"/>
    <property type="project" value="UniProtKB-UniRule"/>
</dbReference>
<comment type="catalytic activity">
    <reaction evidence="6 7">
        <text>D-xylulose + ATP = D-xylulose 5-phosphate + ADP + H(+)</text>
        <dbReference type="Rhea" id="RHEA:10964"/>
        <dbReference type="ChEBI" id="CHEBI:15378"/>
        <dbReference type="ChEBI" id="CHEBI:17140"/>
        <dbReference type="ChEBI" id="CHEBI:30616"/>
        <dbReference type="ChEBI" id="CHEBI:57737"/>
        <dbReference type="ChEBI" id="CHEBI:456216"/>
        <dbReference type="EC" id="2.7.1.17"/>
    </reaction>
</comment>
<dbReference type="GO" id="GO:0005997">
    <property type="term" value="P:xylulose metabolic process"/>
    <property type="evidence" value="ECO:0007669"/>
    <property type="project" value="TreeGrafter"/>
</dbReference>
<dbReference type="InterPro" id="IPR042024">
    <property type="entry name" value="D-XK_euk"/>
</dbReference>
<keyword evidence="7" id="KW-0119">Carbohydrate metabolism</keyword>
<keyword evidence="3 7" id="KW-0808">Transferase</keyword>
<dbReference type="InterPro" id="IPR043129">
    <property type="entry name" value="ATPase_NBD"/>
</dbReference>
<accession>A0A6G1HTR4</accession>